<keyword evidence="5" id="KW-0378">Hydrolase</keyword>
<dbReference type="Proteomes" id="UP000053647">
    <property type="component" value="Unassembled WGS sequence"/>
</dbReference>
<dbReference type="PANTHER" id="PTHR13367:SF34">
    <property type="match status" value="1"/>
</dbReference>
<gene>
    <name evidence="10" type="ORF">PAXINDRAFT_80474</name>
</gene>
<accession>A0A0C9TDS1</accession>
<dbReference type="EMBL" id="KN819349">
    <property type="protein sequence ID" value="KIJ13700.1"/>
    <property type="molecule type" value="Genomic_DNA"/>
</dbReference>
<keyword evidence="3" id="KW-0645">Protease</keyword>
<dbReference type="InterPro" id="IPR022105">
    <property type="entry name" value="DUF3645"/>
</dbReference>
<proteinExistence type="predicted"/>
<keyword evidence="6" id="KW-0788">Thiol protease</keyword>
<dbReference type="GO" id="GO:0006508">
    <property type="term" value="P:proteolysis"/>
    <property type="evidence" value="ECO:0007669"/>
    <property type="project" value="UniProtKB-KW"/>
</dbReference>
<dbReference type="Pfam" id="PF12340">
    <property type="entry name" value="DUF3638"/>
    <property type="match status" value="1"/>
</dbReference>
<feature type="domain" description="DUF3638" evidence="7">
    <location>
        <begin position="1998"/>
        <end position="2219"/>
    </location>
</feature>
<evidence type="ECO:0000256" key="4">
    <source>
        <dbReference type="ARBA" id="ARBA00022786"/>
    </source>
</evidence>
<keyword evidence="4" id="KW-0833">Ubl conjugation pathway</keyword>
<evidence type="ECO:0000313" key="11">
    <source>
        <dbReference type="Proteomes" id="UP000053647"/>
    </source>
</evidence>
<dbReference type="OrthoDB" id="3182339at2759"/>
<feature type="domain" description="DUF6606" evidence="9">
    <location>
        <begin position="13"/>
        <end position="277"/>
    </location>
</feature>
<dbReference type="Pfam" id="PF12359">
    <property type="entry name" value="DUF3645"/>
    <property type="match status" value="1"/>
</dbReference>
<evidence type="ECO:0000256" key="5">
    <source>
        <dbReference type="ARBA" id="ARBA00022801"/>
    </source>
</evidence>
<feature type="domain" description="DUF3645" evidence="8">
    <location>
        <begin position="2340"/>
        <end position="2371"/>
    </location>
</feature>
<evidence type="ECO:0000256" key="6">
    <source>
        <dbReference type="ARBA" id="ARBA00022807"/>
    </source>
</evidence>
<sequence length="3085" mass="349045">MSIDPEIDDLTYLVTHVFCPLRLPVEDDHSVVKDLGLSQAALSSARAYEEHVCDEHGPEWTRILAMLSNVGATMQARALRGKEVESQLKAMDVGDVNVYLIRAQNAAVVFRKQQNQMLFEAFEVSPKAEAVMGARGKLVCSYPGPAIEIPDEIFEDEVFRSELVNFLVHMNYDIIADAVPVTKKAGSNVEETRDTVDPRYVTELLTGILRGIGRPADIVRISKRIGDDVVWTNSRLPWRRSSLWLVIRVSLQTTLERSPLGLHTYKAFMIFFMHELAEKAIEADMSSELLHFMSTKISRRLTKLGSSAPDWLSQKALQTCTRVRKTLEERWERVQNCQAASPSWTPFELHPSKDTQLSLLASRGYICNALMNQVTELSYTSFTPKHPRRGTLQDFLSSDGTFFRDAYHAEPRLTLYDVEQAVERGINAWIVPILVADIADVEIACVQLETLAENYSSRAQKAYANNPEEFSIMFLTTIELWVALDKVVVKNIPILEGYSPEVPLAHLERLLLRKSEQLDRLRLAYRYIRDRHARARDGWSVFSTKVDDRSFSACYYNTSHKLQTLKARIEKDARRARHEKLEELERKNARHAELGRTIAAMEHLFEGYRHPWWRCPKCQREQEMNTMIIEVHEWPLPSLLVSAAMVVFELDCPVSFNMWRSATFHLLVDLCSPCQQPESPYILLDDYPALQPYHEQHPRSRITLASDTKPFVRTHYEDVPIPTTSDLVCLNNGLNFYGWDQNSSTETSEAFRKFDNCDLCTYQLPAGAYGNLQGYLKSTSHTSNEVIANQEDCHEELSIHEFIAFGHLRSGSSLQWSNILRELRARTLTFRRNEVHLLLAQASAQVGHLDAGEWSWHRDLADPLFCNALLSEIGDLILSVEANWLEGVTMASVSFLISRLMASNQDSGVRVRAHGLLRAVRKKTFSWVQELSLKVREVEDEEIRGRLRDVAAICRSTFDVDLENMREQLSSQEDVKILVSCAISIHDSTPAVLTGIPEESRLLHERDRRLSMVSEEILAARIVESSKGINSAIRGVWDGYQPGSQWRRLEHPNSRWFTCQTAGTEGRRSQEVHFNLLDGALLVEGKPLGTLPREFTGHPIYELIFGSQRILDVLPGSIPGMEYTTRGLISGWQVHFAMKGGELQIKAEEEEGGHLFELIPPQKLEGDIPAPLIKGHAHWLSLSDWTIEIRPLDKLWERRRDNWEIYLAPGAYSMRKGSAVLVDIRSQTWTMISDLLEPLEPRDNLFIMFFPYQSVQGISAPRLIVELPRYGLSFFVDDDGDLQSSNMRHMVYDKNQSVGTMFGLINQLVLRPKGQVGKDLVQRCVLIPHGNVSFEVHGHHVQINIDTHKPPLRRVTYETYNVDTELNCLAGNVGLTNKLYRAYLHAVTSSGCTIDPLTGKTGTEEALSILESASCQSFMKIDSRAAELLSSIGSLAPGRVWYPAHLRCMQNVEWSCIPAAAQHHGLHFAAESIKKIWERDQVFREDQPICSFDGFPSRELYLLERASLRAAPLYPQPFSGPVPCENCDATHVSRDLVCEVNEYRAYSTAFAVARWSSTQDTVDDILDRLQSWEGTLHGHAPGFTLRYSKDWLCPNLPQMWLTAYNTCRRNDERQQFELLFSLAAMAYGSPECQDLVPTLLAFASVPAFGAIDPPPYESYKLSPGFKPSIPVLRQYISSHARKLEDSPEWLMPKWRTETGSEWSARRSSAYRQRLGSDLDAGVQELLSGWPCESPPYCCRSLSASCYNLSSLADKLDSLFASCYHNLQFKEHLFHVQQTLDRARASTPTLQNLTFEPSSGKHTPSAPAVTLGQLFKRPAPYLPSLPCLSLVVARSDVLCVESAGLRQLIDGLRAPAKSPFQAKYAEDLRLSEEAFSNQTYLATPEFAQNTTAALTQHYAQMRGLYFRYFQVLKKSLDPQRTSEHAVSQSGQWPRITVNVMLHCLASTSLIVPPDDWKECLTSFALLALGLQRSRRLLVHAVKNQSDELFRELENQGCDGWRAEKHPDWLLIQLEGNFLIRRIQAEIASEMISPQSGQNTAMQLNMGEGKSSVIIPISVASLADGSQLVRVVVPKALRSQMFQLLVDRLGGLTNRRIYYLPFSRSLKIDPGQAGVLLEIMMECMREHGILVVQPDHLLSFKLMSVEKQLGEDEDVANELLKLQRWLYSHARDILDESDEILHVRYQLLYTMGCQRHLEGSPDRWTTTQQVLGLVKKHASSIRDQFPRGIEVERDGPPGSFPHMRILQADAGRELISRIAKKVMDGLLPSFRFNQDCAELRDAIHGFITHKDVTSSEVEMVEGYSRNSTLWGGLLLLRGLLASGILLFALRERRWRVDYGLCPSRTMLAVPYRAKDSPAPRAEFGHPDIAVMLTCLSYYYGALTEEQLMSCFHILLKEDNPALEYESWISDLAPDDVPGDLQRVNGINLKSPEQWKRRLVPLFARNKTVVDFYLSRVVFPKKAKEFPTKLSCSGWDLAEEKDHVTTGFSGTNDGRYLLPTSITQRDPDHQLATNAKVLAYLLQPENRHYVCAASEDGERRTAREFLELLVSQKPEIGVLLDVGAQMLELTNGALATAWLKLRPDAQAAIYFDDDGELTVCARDGTTQPLLSSPFAQQLGQCVVYLDDAHTRGTDIKFPLGFRAAVTLGPKVTKDRLAQGCMRMRKLGHGHSVMFFAPREVDQNIRFVRSKDDTDVIDAADILRWTILETCDEIQHRAPQWAQQGADHGSRYDAWSSYCDDEFTSQELAEAWLQPEAKSLEELYAPGRPDGQVDSSDPFIQQRLSDLGILSVGPSGMDEEQEREVVHEIERETQVERPPKVPVASHQLHSDVETFVQLGSISRGSTAFVKIFESLTNTSAAFKECDRWTDSVFATADFCNTVQLEPDTTADQYLRAVNWVISSDKVQPPILVVISPYEAHRLLPTIRDSKTVHLHIYTPRTVQSMPPCDDLKLYSIPAVPDTWTPPSFLVDHLNVFAGQLYLRDYATYIRLCRFLCLQARVLKADGDFIIQSDGFIKPEDRPPKARTGGSFQESPILSLKKLFGLRRKGMTYAPTHMGKILDARLLTEDDFRDQTCDDGRDQTDSTLCK</sequence>
<comment type="catalytic activity">
    <reaction evidence="1">
        <text>Thiol-dependent hydrolysis of ester, thioester, amide, peptide and isopeptide bonds formed by the C-terminal Gly of ubiquitin (a 76-residue protein attached to proteins as an intracellular targeting signal).</text>
        <dbReference type="EC" id="3.4.19.12"/>
    </reaction>
</comment>
<reference evidence="10 11" key="1">
    <citation type="submission" date="2014-06" db="EMBL/GenBank/DDBJ databases">
        <authorList>
            <consortium name="DOE Joint Genome Institute"/>
            <person name="Kuo A."/>
            <person name="Kohler A."/>
            <person name="Nagy L.G."/>
            <person name="Floudas D."/>
            <person name="Copeland A."/>
            <person name="Barry K.W."/>
            <person name="Cichocki N."/>
            <person name="Veneault-Fourrey C."/>
            <person name="LaButti K."/>
            <person name="Lindquist E.A."/>
            <person name="Lipzen A."/>
            <person name="Lundell T."/>
            <person name="Morin E."/>
            <person name="Murat C."/>
            <person name="Sun H."/>
            <person name="Tunlid A."/>
            <person name="Henrissat B."/>
            <person name="Grigoriev I.V."/>
            <person name="Hibbett D.S."/>
            <person name="Martin F."/>
            <person name="Nordberg H.P."/>
            <person name="Cantor M.N."/>
            <person name="Hua S.X."/>
        </authorList>
    </citation>
    <scope>NUCLEOTIDE SEQUENCE [LARGE SCALE GENOMIC DNA]</scope>
    <source>
        <strain evidence="10 11">ATCC 200175</strain>
    </source>
</reference>
<dbReference type="PANTHER" id="PTHR13367">
    <property type="entry name" value="UBIQUITIN THIOESTERASE"/>
    <property type="match status" value="1"/>
</dbReference>
<evidence type="ECO:0000259" key="9">
    <source>
        <dbReference type="Pfam" id="PF20255"/>
    </source>
</evidence>
<reference evidence="11" key="2">
    <citation type="submission" date="2015-01" db="EMBL/GenBank/DDBJ databases">
        <title>Evolutionary Origins and Diversification of the Mycorrhizal Mutualists.</title>
        <authorList>
            <consortium name="DOE Joint Genome Institute"/>
            <consortium name="Mycorrhizal Genomics Consortium"/>
            <person name="Kohler A."/>
            <person name="Kuo A."/>
            <person name="Nagy L.G."/>
            <person name="Floudas D."/>
            <person name="Copeland A."/>
            <person name="Barry K.W."/>
            <person name="Cichocki N."/>
            <person name="Veneault-Fourrey C."/>
            <person name="LaButti K."/>
            <person name="Lindquist E.A."/>
            <person name="Lipzen A."/>
            <person name="Lundell T."/>
            <person name="Morin E."/>
            <person name="Murat C."/>
            <person name="Riley R."/>
            <person name="Ohm R."/>
            <person name="Sun H."/>
            <person name="Tunlid A."/>
            <person name="Henrissat B."/>
            <person name="Grigoriev I.V."/>
            <person name="Hibbett D.S."/>
            <person name="Martin F."/>
        </authorList>
    </citation>
    <scope>NUCLEOTIDE SEQUENCE [LARGE SCALE GENOMIC DNA]</scope>
    <source>
        <strain evidence="11">ATCC 200175</strain>
    </source>
</reference>
<evidence type="ECO:0000259" key="8">
    <source>
        <dbReference type="Pfam" id="PF12359"/>
    </source>
</evidence>
<name>A0A0C9TDS1_PAXIN</name>
<evidence type="ECO:0000259" key="7">
    <source>
        <dbReference type="Pfam" id="PF12340"/>
    </source>
</evidence>
<dbReference type="GO" id="GO:0004843">
    <property type="term" value="F:cysteine-type deubiquitinase activity"/>
    <property type="evidence" value="ECO:0007669"/>
    <property type="project" value="UniProtKB-EC"/>
</dbReference>
<keyword evidence="11" id="KW-1185">Reference proteome</keyword>
<protein>
    <recommendedName>
        <fullName evidence="2">ubiquitinyl hydrolase 1</fullName>
        <ecNumber evidence="2">3.4.19.12</ecNumber>
    </recommendedName>
</protein>
<evidence type="ECO:0000256" key="2">
    <source>
        <dbReference type="ARBA" id="ARBA00012759"/>
    </source>
</evidence>
<dbReference type="InterPro" id="IPR051346">
    <property type="entry name" value="OTU_Deubiquitinase"/>
</dbReference>
<organism evidence="10 11">
    <name type="scientific">Paxillus involutus ATCC 200175</name>
    <dbReference type="NCBI Taxonomy" id="664439"/>
    <lineage>
        <taxon>Eukaryota</taxon>
        <taxon>Fungi</taxon>
        <taxon>Dikarya</taxon>
        <taxon>Basidiomycota</taxon>
        <taxon>Agaricomycotina</taxon>
        <taxon>Agaricomycetes</taxon>
        <taxon>Agaricomycetidae</taxon>
        <taxon>Boletales</taxon>
        <taxon>Paxilineae</taxon>
        <taxon>Paxillaceae</taxon>
        <taxon>Paxillus</taxon>
    </lineage>
</organism>
<dbReference type="Pfam" id="PF20255">
    <property type="entry name" value="DUF6606"/>
    <property type="match status" value="1"/>
</dbReference>
<evidence type="ECO:0000256" key="3">
    <source>
        <dbReference type="ARBA" id="ARBA00022670"/>
    </source>
</evidence>
<evidence type="ECO:0000313" key="10">
    <source>
        <dbReference type="EMBL" id="KIJ13700.1"/>
    </source>
</evidence>
<dbReference type="InterPro" id="IPR046541">
    <property type="entry name" value="DUF6606"/>
</dbReference>
<evidence type="ECO:0000256" key="1">
    <source>
        <dbReference type="ARBA" id="ARBA00000707"/>
    </source>
</evidence>
<dbReference type="EC" id="3.4.19.12" evidence="2"/>
<dbReference type="InterPro" id="IPR022099">
    <property type="entry name" value="DUF3638"/>
</dbReference>
<dbReference type="HOGENOM" id="CLU_000211_1_0_1"/>